<protein>
    <submittedName>
        <fullName evidence="1">Uncharacterized protein</fullName>
    </submittedName>
</protein>
<dbReference type="OrthoDB" id="2867883at2759"/>
<evidence type="ECO:0000313" key="1">
    <source>
        <dbReference type="EMBL" id="KAG5646736.1"/>
    </source>
</evidence>
<proteinExistence type="predicted"/>
<dbReference type="Proteomes" id="UP000775547">
    <property type="component" value="Unassembled WGS sequence"/>
</dbReference>
<name>A0A9P7KCD5_9AGAR</name>
<evidence type="ECO:0000313" key="2">
    <source>
        <dbReference type="Proteomes" id="UP000775547"/>
    </source>
</evidence>
<gene>
    <name evidence="1" type="ORF">DXG03_002418</name>
</gene>
<dbReference type="EMBL" id="JABCKV010000017">
    <property type="protein sequence ID" value="KAG5646736.1"/>
    <property type="molecule type" value="Genomic_DNA"/>
</dbReference>
<reference evidence="1" key="1">
    <citation type="submission" date="2020-07" db="EMBL/GenBank/DDBJ databases">
        <authorList>
            <person name="Nieuwenhuis M."/>
            <person name="Van De Peppel L.J.J."/>
        </authorList>
    </citation>
    <scope>NUCLEOTIDE SEQUENCE</scope>
    <source>
        <strain evidence="1">AP01</strain>
        <tissue evidence="1">Mycelium</tissue>
    </source>
</reference>
<accession>A0A9P7KCD5</accession>
<sequence length="492" mass="55805">MSSPKGLKRRRRFSASQPSADDSQLEVLEGLRIMEVLGTARPTKFDGIIQFDSPWIDALNWISLLLETDTSMVADIAVAFSVGDGRTTIHLAKANGQPPTNAESGCLAAFLRTLRLSFKENNLTLTESIRRRMTDMMSEMTLPEIYRKLSRIGTVQGGTQDENWDRFLRVILPIFQEGHPRGEESSGFCELAEQIHGLAFHSGHYSSAVMVETMKSFVLHDQCKPLDKLSVEERRRFTAVVMRLSDFMIHSTFFDAVLDSDGHLRNQLDHEDFMFVIEMCRRVHDIGRYALGLSSFAEVVMPYIAGKLGKEGIAQFLNETGGIAVQWVLRPLRSPTQVPRALYWPTSPSDKVREVMNQINFALELEPLHLDRMALRDEVTALWTEGSPVAPALHSELQLIRYLDSHNISVVGNVIGMNRPPCWACYSYLRILYRGEWGQRWSMSYSTGRPRGPWMIPPGCPVEVVDTILRSMQTRIYEAIEEYGHECYGQVL</sequence>
<reference evidence="1" key="2">
    <citation type="submission" date="2021-10" db="EMBL/GenBank/DDBJ databases">
        <title>Phylogenomics reveals ancestral predisposition of the termite-cultivated fungus Termitomyces towards a domesticated lifestyle.</title>
        <authorList>
            <person name="Auxier B."/>
            <person name="Grum-Grzhimaylo A."/>
            <person name="Cardenas M.E."/>
            <person name="Lodge J.D."/>
            <person name="Laessoe T."/>
            <person name="Pedersen O."/>
            <person name="Smith M.E."/>
            <person name="Kuyper T.W."/>
            <person name="Franco-Molano E.A."/>
            <person name="Baroni T.J."/>
            <person name="Aanen D.K."/>
        </authorList>
    </citation>
    <scope>NUCLEOTIDE SEQUENCE</scope>
    <source>
        <strain evidence="1">AP01</strain>
        <tissue evidence="1">Mycelium</tissue>
    </source>
</reference>
<keyword evidence="2" id="KW-1185">Reference proteome</keyword>
<dbReference type="Pfam" id="PF14441">
    <property type="entry name" value="OTT_1508_deam"/>
    <property type="match status" value="1"/>
</dbReference>
<comment type="caution">
    <text evidence="1">The sequence shown here is derived from an EMBL/GenBank/DDBJ whole genome shotgun (WGS) entry which is preliminary data.</text>
</comment>
<dbReference type="AlphaFoldDB" id="A0A9P7KCD5"/>
<dbReference type="InterPro" id="IPR027796">
    <property type="entry name" value="OTT_1508_deam-like"/>
</dbReference>
<organism evidence="1 2">
    <name type="scientific">Asterophora parasitica</name>
    <dbReference type="NCBI Taxonomy" id="117018"/>
    <lineage>
        <taxon>Eukaryota</taxon>
        <taxon>Fungi</taxon>
        <taxon>Dikarya</taxon>
        <taxon>Basidiomycota</taxon>
        <taxon>Agaricomycotina</taxon>
        <taxon>Agaricomycetes</taxon>
        <taxon>Agaricomycetidae</taxon>
        <taxon>Agaricales</taxon>
        <taxon>Tricholomatineae</taxon>
        <taxon>Lyophyllaceae</taxon>
        <taxon>Asterophora</taxon>
    </lineage>
</organism>